<dbReference type="Proteomes" id="UP000324767">
    <property type="component" value="Unassembled WGS sequence"/>
</dbReference>
<organism evidence="2 3">
    <name type="scientific">Lasallia pustulata</name>
    <dbReference type="NCBI Taxonomy" id="136370"/>
    <lineage>
        <taxon>Eukaryota</taxon>
        <taxon>Fungi</taxon>
        <taxon>Dikarya</taxon>
        <taxon>Ascomycota</taxon>
        <taxon>Pezizomycotina</taxon>
        <taxon>Lecanoromycetes</taxon>
        <taxon>OSLEUM clade</taxon>
        <taxon>Umbilicariomycetidae</taxon>
        <taxon>Umbilicariales</taxon>
        <taxon>Umbilicariaceae</taxon>
        <taxon>Lasallia</taxon>
    </lineage>
</organism>
<dbReference type="OrthoDB" id="5322539at2759"/>
<evidence type="ECO:0000313" key="2">
    <source>
        <dbReference type="EMBL" id="KAA6412776.1"/>
    </source>
</evidence>
<feature type="transmembrane region" description="Helical" evidence="1">
    <location>
        <begin position="12"/>
        <end position="38"/>
    </location>
</feature>
<dbReference type="AlphaFoldDB" id="A0A5M8PT67"/>
<feature type="transmembrane region" description="Helical" evidence="1">
    <location>
        <begin position="50"/>
        <end position="74"/>
    </location>
</feature>
<proteinExistence type="predicted"/>
<comment type="caution">
    <text evidence="2">The sequence shown here is derived from an EMBL/GenBank/DDBJ whole genome shotgun (WGS) entry which is preliminary data.</text>
</comment>
<accession>A0A5M8PT67</accession>
<dbReference type="EMBL" id="VXIT01000005">
    <property type="protein sequence ID" value="KAA6412776.1"/>
    <property type="molecule type" value="Genomic_DNA"/>
</dbReference>
<evidence type="ECO:0000256" key="1">
    <source>
        <dbReference type="SAM" id="Phobius"/>
    </source>
</evidence>
<name>A0A5M8PT67_9LECA</name>
<keyword evidence="1" id="KW-0472">Membrane</keyword>
<reference evidence="2 3" key="1">
    <citation type="submission" date="2019-09" db="EMBL/GenBank/DDBJ databases">
        <title>The hologenome of the rock-dwelling lichen Lasallia pustulata.</title>
        <authorList>
            <person name="Greshake Tzovaras B."/>
            <person name="Segers F."/>
            <person name="Bicker A."/>
            <person name="Dal Grande F."/>
            <person name="Otte J."/>
            <person name="Hankeln T."/>
            <person name="Schmitt I."/>
            <person name="Ebersberger I."/>
        </authorList>
    </citation>
    <scope>NUCLEOTIDE SEQUENCE [LARGE SCALE GENOMIC DNA]</scope>
    <source>
        <strain evidence="2">A1-1</strain>
    </source>
</reference>
<keyword evidence="1" id="KW-0812">Transmembrane</keyword>
<evidence type="ECO:0000313" key="3">
    <source>
        <dbReference type="Proteomes" id="UP000324767"/>
    </source>
</evidence>
<keyword evidence="1" id="KW-1133">Transmembrane helix</keyword>
<sequence length="136" mass="14775">MVKTKNNQEWVLRFGNAFALATKAVLVAAVGIDAVVAASNDVFAFLNREIWLQCFTGTVIAGLLWIIPIVVTLLPPASLAVHSTFRDLTVQSRVPAPTYDDKAYAEIANDLTYKGSRIGRLIWATGTNVATILMNP</sequence>
<gene>
    <name evidence="2" type="ORF">FRX48_03768</name>
</gene>
<protein>
    <submittedName>
        <fullName evidence="2">Uncharacterized protein</fullName>
    </submittedName>
</protein>